<dbReference type="EMBL" id="JACORT010000003">
    <property type="protein sequence ID" value="MBC5783062.1"/>
    <property type="molecule type" value="Genomic_DNA"/>
</dbReference>
<organism evidence="3 4">
    <name type="scientific">Ramlibacter cellulosilyticus</name>
    <dbReference type="NCBI Taxonomy" id="2764187"/>
    <lineage>
        <taxon>Bacteria</taxon>
        <taxon>Pseudomonadati</taxon>
        <taxon>Pseudomonadota</taxon>
        <taxon>Betaproteobacteria</taxon>
        <taxon>Burkholderiales</taxon>
        <taxon>Comamonadaceae</taxon>
        <taxon>Ramlibacter</taxon>
    </lineage>
</organism>
<dbReference type="PANTHER" id="PTHR11895:SF7">
    <property type="entry name" value="GLUTAMYL-TRNA(GLN) AMIDOTRANSFERASE SUBUNIT A, MITOCHONDRIAL"/>
    <property type="match status" value="1"/>
</dbReference>
<dbReference type="SUPFAM" id="SSF75304">
    <property type="entry name" value="Amidase signature (AS) enzymes"/>
    <property type="match status" value="1"/>
</dbReference>
<name>A0A923MNS6_9BURK</name>
<dbReference type="Gene3D" id="3.90.1300.10">
    <property type="entry name" value="Amidase signature (AS) domain"/>
    <property type="match status" value="1"/>
</dbReference>
<dbReference type="InterPro" id="IPR036928">
    <property type="entry name" value="AS_sf"/>
</dbReference>
<feature type="domain" description="Amidase" evidence="2">
    <location>
        <begin position="25"/>
        <end position="429"/>
    </location>
</feature>
<dbReference type="Pfam" id="PF01425">
    <property type="entry name" value="Amidase"/>
    <property type="match status" value="1"/>
</dbReference>
<evidence type="ECO:0000313" key="4">
    <source>
        <dbReference type="Proteomes" id="UP000608513"/>
    </source>
</evidence>
<sequence length="451" mass="45832">MPLGLPAHEMAEAVRSGRFAADAPVRAHLAAIAARDGAIGAFQRVRAAAAIAEAQALAAHPGLTSLPLAGVPVAVKDNIPVAGEPLRVGSEATSDAPSAADHEVVRRLRAAGAVVVGVTRVPELCIWPVSDGPLGTARNPWNLQRAPGGSSGGSAAAVAAGLVPVAHGNDGLGSVRIPAAACGVLGLKPGDGVVPADVGNGSWYGMSANGVLATNTRDAALVLSVLAQRPALGTIDMPGKLRIALATTSPVPGVRTDPGVAQAVREVAALLRTLGHAVDDIDFVVPTSTALAVFAHWFAGTHEDARTLPHPARLQPRTRTHAALGAWAQRLGAIRPGARERWRAALLRKLGAYDLLLTPTTTSTALAADGWAGRSWWANLVASVRYAPFTGAANFAGVPGLGVPAALHADGLPIGAHFLGRPGSEALLLGVAGQLEAARPWPRHAPRSPAA</sequence>
<gene>
    <name evidence="3" type="ORF">H8N03_08920</name>
</gene>
<evidence type="ECO:0000313" key="3">
    <source>
        <dbReference type="EMBL" id="MBC5783062.1"/>
    </source>
</evidence>
<keyword evidence="4" id="KW-1185">Reference proteome</keyword>
<dbReference type="Proteomes" id="UP000608513">
    <property type="component" value="Unassembled WGS sequence"/>
</dbReference>
<evidence type="ECO:0000259" key="2">
    <source>
        <dbReference type="Pfam" id="PF01425"/>
    </source>
</evidence>
<evidence type="ECO:0000256" key="1">
    <source>
        <dbReference type="ARBA" id="ARBA00009199"/>
    </source>
</evidence>
<dbReference type="AlphaFoldDB" id="A0A923MNS6"/>
<accession>A0A923MNS6</accession>
<comment type="similarity">
    <text evidence="1">Belongs to the amidase family.</text>
</comment>
<dbReference type="InterPro" id="IPR000120">
    <property type="entry name" value="Amidase"/>
</dbReference>
<proteinExistence type="inferred from homology"/>
<dbReference type="PANTHER" id="PTHR11895">
    <property type="entry name" value="TRANSAMIDASE"/>
    <property type="match status" value="1"/>
</dbReference>
<dbReference type="GO" id="GO:0003824">
    <property type="term" value="F:catalytic activity"/>
    <property type="evidence" value="ECO:0007669"/>
    <property type="project" value="InterPro"/>
</dbReference>
<dbReference type="RefSeq" id="WP_187075817.1">
    <property type="nucleotide sequence ID" value="NZ_JACORT010000003.1"/>
</dbReference>
<comment type="caution">
    <text evidence="3">The sequence shown here is derived from an EMBL/GenBank/DDBJ whole genome shotgun (WGS) entry which is preliminary data.</text>
</comment>
<protein>
    <submittedName>
        <fullName evidence="3">Amidase</fullName>
    </submittedName>
</protein>
<dbReference type="InterPro" id="IPR023631">
    <property type="entry name" value="Amidase_dom"/>
</dbReference>
<reference evidence="3" key="1">
    <citation type="submission" date="2020-08" db="EMBL/GenBank/DDBJ databases">
        <title>Ramlibacter sp. USB13 16S ribosomal RNA gene genome sequencing and assembly.</title>
        <authorList>
            <person name="Kang M."/>
        </authorList>
    </citation>
    <scope>NUCLEOTIDE SEQUENCE</scope>
    <source>
        <strain evidence="3">USB13</strain>
    </source>
</reference>